<dbReference type="PANTHER" id="PTHR30250:SF11">
    <property type="entry name" value="O-ANTIGEN TRANSPORTER-RELATED"/>
    <property type="match status" value="1"/>
</dbReference>
<feature type="transmembrane region" description="Helical" evidence="6">
    <location>
        <begin position="437"/>
        <end position="458"/>
    </location>
</feature>
<feature type="transmembrane region" description="Helical" evidence="6">
    <location>
        <begin position="46"/>
        <end position="64"/>
    </location>
</feature>
<evidence type="ECO:0000256" key="4">
    <source>
        <dbReference type="ARBA" id="ARBA00022989"/>
    </source>
</evidence>
<dbReference type="InterPro" id="IPR002797">
    <property type="entry name" value="Polysacc_synth"/>
</dbReference>
<feature type="transmembrane region" description="Helical" evidence="6">
    <location>
        <begin position="382"/>
        <end position="401"/>
    </location>
</feature>
<feature type="transmembrane region" description="Helical" evidence="6">
    <location>
        <begin position="249"/>
        <end position="266"/>
    </location>
</feature>
<dbReference type="OrthoDB" id="9815702at2"/>
<feature type="transmembrane region" description="Helical" evidence="6">
    <location>
        <begin position="113"/>
        <end position="135"/>
    </location>
</feature>
<proteinExistence type="predicted"/>
<keyword evidence="3 6" id="KW-0812">Transmembrane</keyword>
<reference evidence="7 8" key="1">
    <citation type="submission" date="2019-04" db="EMBL/GenBank/DDBJ databases">
        <title>Niastella caeni sp. nov., isolated from activated sludge.</title>
        <authorList>
            <person name="Sheng M."/>
        </authorList>
    </citation>
    <scope>NUCLEOTIDE SEQUENCE [LARGE SCALE GENOMIC DNA]</scope>
    <source>
        <strain evidence="7 8">HX-2-15</strain>
    </source>
</reference>
<comment type="subcellular location">
    <subcellularLocation>
        <location evidence="1">Cell membrane</location>
        <topology evidence="1">Multi-pass membrane protein</topology>
    </subcellularLocation>
</comment>
<name>A0A4S8H6L7_9BACT</name>
<feature type="transmembrane region" description="Helical" evidence="6">
    <location>
        <begin position="168"/>
        <end position="191"/>
    </location>
</feature>
<dbReference type="CDD" id="cd13128">
    <property type="entry name" value="MATE_Wzx_like"/>
    <property type="match status" value="1"/>
</dbReference>
<evidence type="ECO:0000313" key="7">
    <source>
        <dbReference type="EMBL" id="THU30440.1"/>
    </source>
</evidence>
<dbReference type="AlphaFoldDB" id="A0A4S8H6L7"/>
<keyword evidence="2" id="KW-1003">Cell membrane</keyword>
<dbReference type="Pfam" id="PF01943">
    <property type="entry name" value="Polysacc_synt"/>
    <property type="match status" value="1"/>
</dbReference>
<evidence type="ECO:0000256" key="2">
    <source>
        <dbReference type="ARBA" id="ARBA00022475"/>
    </source>
</evidence>
<evidence type="ECO:0000256" key="3">
    <source>
        <dbReference type="ARBA" id="ARBA00022692"/>
    </source>
</evidence>
<sequence>MANLKKNLVYNFLLSFSQVLMPLISIPYISRVLTPEGIGKVSFIDSLSYCFVTIAEFGIVVYGIREIAKVKQNKNELHKLVLELVVLHCITSAITLIFYGITVYILWQKIQDIRLVFFSVSFLLVNAFACEWYFWGLEKFRYITIRSFISRLLGLIALFILVKAPPDYYIYYGIITTAAIINLLTNLVNVFRKIPITLQKVQWKRHLKHTLTTYFISLVYGITVWLDNVLLGIVSTAAVVGIYSMSIKMIRVGVSVFTDMFLVLYPRTTTLLYQEKDKELQQTILQSVQLVFIITIPASIGIFLMAEPLVNALLGVHFSGVSRNVQILALLPLIKTYSLFLNKQILMSHGKEKLQLYGLIIGSSVYILLMLGLSYYLHDRGACYAMIIGELIILAVGFGYVRKNFPGLQIFDTTSLLQSIFASLLFIPVIWALKTYLASPVLIVLLALLICVPVYFLVQLLVMKNKLVLQLYGSAMASLKKNIVNTQS</sequence>
<dbReference type="PANTHER" id="PTHR30250">
    <property type="entry name" value="PST FAMILY PREDICTED COLANIC ACID TRANSPORTER"/>
    <property type="match status" value="1"/>
</dbReference>
<feature type="transmembrane region" description="Helical" evidence="6">
    <location>
        <begin position="413"/>
        <end position="431"/>
    </location>
</feature>
<keyword evidence="5 6" id="KW-0472">Membrane</keyword>
<evidence type="ECO:0000256" key="6">
    <source>
        <dbReference type="SAM" id="Phobius"/>
    </source>
</evidence>
<dbReference type="InterPro" id="IPR050833">
    <property type="entry name" value="Poly_Biosynth_Transport"/>
</dbReference>
<feature type="transmembrane region" description="Helical" evidence="6">
    <location>
        <begin position="211"/>
        <end position="243"/>
    </location>
</feature>
<gene>
    <name evidence="7" type="ORF">FAM09_30245</name>
</gene>
<dbReference type="RefSeq" id="WP_136580915.1">
    <property type="nucleotide sequence ID" value="NZ_STFF01000016.1"/>
</dbReference>
<feature type="transmembrane region" description="Helical" evidence="6">
    <location>
        <begin position="142"/>
        <end position="162"/>
    </location>
</feature>
<keyword evidence="4 6" id="KW-1133">Transmembrane helix</keyword>
<organism evidence="7 8">
    <name type="scientific">Niastella caeni</name>
    <dbReference type="NCBI Taxonomy" id="2569763"/>
    <lineage>
        <taxon>Bacteria</taxon>
        <taxon>Pseudomonadati</taxon>
        <taxon>Bacteroidota</taxon>
        <taxon>Chitinophagia</taxon>
        <taxon>Chitinophagales</taxon>
        <taxon>Chitinophagaceae</taxon>
        <taxon>Niastella</taxon>
    </lineage>
</organism>
<comment type="caution">
    <text evidence="7">The sequence shown here is derived from an EMBL/GenBank/DDBJ whole genome shotgun (WGS) entry which is preliminary data.</text>
</comment>
<evidence type="ECO:0000256" key="5">
    <source>
        <dbReference type="ARBA" id="ARBA00023136"/>
    </source>
</evidence>
<accession>A0A4S8H6L7</accession>
<feature type="transmembrane region" description="Helical" evidence="6">
    <location>
        <begin position="7"/>
        <end position="26"/>
    </location>
</feature>
<evidence type="ECO:0000256" key="1">
    <source>
        <dbReference type="ARBA" id="ARBA00004651"/>
    </source>
</evidence>
<dbReference type="EMBL" id="STFF01000016">
    <property type="protein sequence ID" value="THU30440.1"/>
    <property type="molecule type" value="Genomic_DNA"/>
</dbReference>
<feature type="transmembrane region" description="Helical" evidence="6">
    <location>
        <begin position="354"/>
        <end position="376"/>
    </location>
</feature>
<protein>
    <submittedName>
        <fullName evidence="7">Flippase</fullName>
    </submittedName>
</protein>
<keyword evidence="8" id="KW-1185">Reference proteome</keyword>
<evidence type="ECO:0000313" key="8">
    <source>
        <dbReference type="Proteomes" id="UP000306918"/>
    </source>
</evidence>
<dbReference type="GO" id="GO:0005886">
    <property type="term" value="C:plasma membrane"/>
    <property type="evidence" value="ECO:0007669"/>
    <property type="project" value="UniProtKB-SubCell"/>
</dbReference>
<feature type="transmembrane region" description="Helical" evidence="6">
    <location>
        <begin position="85"/>
        <end position="107"/>
    </location>
</feature>
<feature type="transmembrane region" description="Helical" evidence="6">
    <location>
        <begin position="287"/>
        <end position="305"/>
    </location>
</feature>
<dbReference type="Proteomes" id="UP000306918">
    <property type="component" value="Unassembled WGS sequence"/>
</dbReference>